<reference evidence="1" key="1">
    <citation type="submission" date="2019-08" db="EMBL/GenBank/DDBJ databases">
        <authorList>
            <person name="Kucharzyk K."/>
            <person name="Murdoch R.W."/>
            <person name="Higgins S."/>
            <person name="Loffler F."/>
        </authorList>
    </citation>
    <scope>NUCLEOTIDE SEQUENCE</scope>
</reference>
<dbReference type="SUPFAM" id="SSF53335">
    <property type="entry name" value="S-adenosyl-L-methionine-dependent methyltransferases"/>
    <property type="match status" value="1"/>
</dbReference>
<protein>
    <recommendedName>
        <fullName evidence="2">Methyltransferase type 11 domain-containing protein</fullName>
    </recommendedName>
</protein>
<accession>A0A645CCX3</accession>
<gene>
    <name evidence="1" type="ORF">SDC9_121763</name>
</gene>
<evidence type="ECO:0008006" key="2">
    <source>
        <dbReference type="Google" id="ProtNLM"/>
    </source>
</evidence>
<sequence length="125" mass="14629">MKKTTKCDGRTLEVSPGTFYDFRYLPYPSDSFKMVVFDPPHLIKAGANSWLATRYGLLSEDWEKQLKEGFDECMRVLDQYGTLIFKWNDDQIKLSEVLKVFGQKPLFGDKRSKTHWCVFMKGVEE</sequence>
<comment type="caution">
    <text evidence="1">The sequence shown here is derived from an EMBL/GenBank/DDBJ whole genome shotgun (WGS) entry which is preliminary data.</text>
</comment>
<name>A0A645CCX3_9ZZZZ</name>
<organism evidence="1">
    <name type="scientific">bioreactor metagenome</name>
    <dbReference type="NCBI Taxonomy" id="1076179"/>
    <lineage>
        <taxon>unclassified sequences</taxon>
        <taxon>metagenomes</taxon>
        <taxon>ecological metagenomes</taxon>
    </lineage>
</organism>
<dbReference type="AlphaFoldDB" id="A0A645CCX3"/>
<dbReference type="EMBL" id="VSSQ01026187">
    <property type="protein sequence ID" value="MPM74774.1"/>
    <property type="molecule type" value="Genomic_DNA"/>
</dbReference>
<evidence type="ECO:0000313" key="1">
    <source>
        <dbReference type="EMBL" id="MPM74774.1"/>
    </source>
</evidence>
<dbReference type="Gene3D" id="3.40.50.150">
    <property type="entry name" value="Vaccinia Virus protein VP39"/>
    <property type="match status" value="1"/>
</dbReference>
<proteinExistence type="predicted"/>
<dbReference type="InterPro" id="IPR029063">
    <property type="entry name" value="SAM-dependent_MTases_sf"/>
</dbReference>